<comment type="caution">
    <text evidence="4">The sequence shown here is derived from an EMBL/GenBank/DDBJ whole genome shotgun (WGS) entry which is preliminary data.</text>
</comment>
<dbReference type="Pfam" id="PF00294">
    <property type="entry name" value="PfkB"/>
    <property type="match status" value="1"/>
</dbReference>
<evidence type="ECO:0000313" key="4">
    <source>
        <dbReference type="EMBL" id="MPN00303.1"/>
    </source>
</evidence>
<dbReference type="PANTHER" id="PTHR10584">
    <property type="entry name" value="SUGAR KINASE"/>
    <property type="match status" value="1"/>
</dbReference>
<proteinExistence type="predicted"/>
<accession>A0A645EI84</accession>
<protein>
    <submittedName>
        <fullName evidence="4">Ribokinase</fullName>
        <ecNumber evidence="4">2.7.1.15</ecNumber>
    </submittedName>
</protein>
<dbReference type="InterPro" id="IPR002173">
    <property type="entry name" value="Carboh/pur_kinase_PfkB_CS"/>
</dbReference>
<dbReference type="PANTHER" id="PTHR10584:SF166">
    <property type="entry name" value="RIBOKINASE"/>
    <property type="match status" value="1"/>
</dbReference>
<dbReference type="EMBL" id="VSSQ01046331">
    <property type="protein sequence ID" value="MPN00303.1"/>
    <property type="molecule type" value="Genomic_DNA"/>
</dbReference>
<evidence type="ECO:0000256" key="2">
    <source>
        <dbReference type="ARBA" id="ARBA00022777"/>
    </source>
</evidence>
<evidence type="ECO:0000259" key="3">
    <source>
        <dbReference type="Pfam" id="PF00294"/>
    </source>
</evidence>
<keyword evidence="2 4" id="KW-0418">Kinase</keyword>
<gene>
    <name evidence="4" type="primary">rbsK_8</name>
    <name evidence="4" type="ORF">SDC9_147497</name>
</gene>
<dbReference type="AlphaFoldDB" id="A0A645EI84"/>
<dbReference type="Gene3D" id="3.40.1190.20">
    <property type="match status" value="1"/>
</dbReference>
<evidence type="ECO:0000256" key="1">
    <source>
        <dbReference type="ARBA" id="ARBA00022679"/>
    </source>
</evidence>
<reference evidence="4" key="1">
    <citation type="submission" date="2019-08" db="EMBL/GenBank/DDBJ databases">
        <authorList>
            <person name="Kucharzyk K."/>
            <person name="Murdoch R.W."/>
            <person name="Higgins S."/>
            <person name="Loffler F."/>
        </authorList>
    </citation>
    <scope>NUCLEOTIDE SEQUENCE</scope>
</reference>
<keyword evidence="1 4" id="KW-0808">Transferase</keyword>
<dbReference type="InterPro" id="IPR029056">
    <property type="entry name" value="Ribokinase-like"/>
</dbReference>
<sequence length="192" mass="18994">MPGANATVDAAAVTTAADTVASADIVVLQGEVPPDGIETAAALTTGRLLVNLAPAITVDAAVLRRADPLVVNEHEGAQAFRLLSPGTDVPTDHETLVSAVRDRGVASVVMTLGAAGALLADAEGVRRVPSPRVAVVDSTGAGDAFVGALAVRLAAGDDLDAAAALAARVGAYACTGVGAQPSYPDARDRLPG</sequence>
<dbReference type="GO" id="GO:0005829">
    <property type="term" value="C:cytosol"/>
    <property type="evidence" value="ECO:0007669"/>
    <property type="project" value="TreeGrafter"/>
</dbReference>
<dbReference type="InterPro" id="IPR011611">
    <property type="entry name" value="PfkB_dom"/>
</dbReference>
<name>A0A645EI84_9ZZZZ</name>
<dbReference type="EC" id="2.7.1.15" evidence="4"/>
<dbReference type="PROSITE" id="PS00584">
    <property type="entry name" value="PFKB_KINASES_2"/>
    <property type="match status" value="1"/>
</dbReference>
<feature type="domain" description="Carbohydrate kinase PfkB" evidence="3">
    <location>
        <begin position="3"/>
        <end position="185"/>
    </location>
</feature>
<organism evidence="4">
    <name type="scientific">bioreactor metagenome</name>
    <dbReference type="NCBI Taxonomy" id="1076179"/>
    <lineage>
        <taxon>unclassified sequences</taxon>
        <taxon>metagenomes</taxon>
        <taxon>ecological metagenomes</taxon>
    </lineage>
</organism>
<dbReference type="SUPFAM" id="SSF53613">
    <property type="entry name" value="Ribokinase-like"/>
    <property type="match status" value="1"/>
</dbReference>
<dbReference type="GO" id="GO:0004747">
    <property type="term" value="F:ribokinase activity"/>
    <property type="evidence" value="ECO:0007669"/>
    <property type="project" value="UniProtKB-EC"/>
</dbReference>